<evidence type="ECO:0000256" key="10">
    <source>
        <dbReference type="SAM" id="Phobius"/>
    </source>
</evidence>
<protein>
    <recommendedName>
        <fullName evidence="9">Teichoic acid D-alanyltransferase</fullName>
        <ecNumber evidence="9">2.3.1.-</ecNumber>
    </recommendedName>
</protein>
<evidence type="ECO:0000313" key="11">
    <source>
        <dbReference type="EMBL" id="EEP55805.1"/>
    </source>
</evidence>
<gene>
    <name evidence="11" type="ORF">CLP_3188</name>
</gene>
<keyword evidence="6 10" id="KW-1133">Transmembrane helix</keyword>
<dbReference type="HOGENOM" id="CLU_025255_2_0_9"/>
<dbReference type="PIRSF" id="PIRSF500216">
    <property type="entry name" value="DltB"/>
    <property type="match status" value="1"/>
</dbReference>
<evidence type="ECO:0000256" key="7">
    <source>
        <dbReference type="ARBA" id="ARBA00023136"/>
    </source>
</evidence>
<dbReference type="eggNOG" id="COG1696">
    <property type="taxonomic scope" value="Bacteria"/>
</dbReference>
<evidence type="ECO:0000256" key="9">
    <source>
        <dbReference type="PIRNR" id="PIRNR016636"/>
    </source>
</evidence>
<dbReference type="GO" id="GO:0016746">
    <property type="term" value="F:acyltransferase activity"/>
    <property type="evidence" value="ECO:0007669"/>
    <property type="project" value="UniProtKB-KW"/>
</dbReference>
<keyword evidence="7 9" id="KW-0472">Membrane</keyword>
<comment type="caution">
    <text evidence="11">The sequence shown here is derived from an EMBL/GenBank/DDBJ whole genome shotgun (WGS) entry which is preliminary data.</text>
</comment>
<accession>C4ICW2</accession>
<dbReference type="InterPro" id="IPR024194">
    <property type="entry name" value="Ac/AlaTfrase_AlgI/DltB"/>
</dbReference>
<dbReference type="PANTHER" id="PTHR13285:SF23">
    <property type="entry name" value="TEICHOIC ACID D-ALANYLTRANSFERASE"/>
    <property type="match status" value="1"/>
</dbReference>
<reference evidence="11 12" key="1">
    <citation type="submission" date="2009-08" db="EMBL/GenBank/DDBJ databases">
        <authorList>
            <person name="Shrivastava S."/>
            <person name="Brinkac L.B."/>
            <person name="Brown J.L."/>
            <person name="Bruce D.B."/>
            <person name="Detter C."/>
            <person name="Green L.D."/>
            <person name="Munk C.A."/>
            <person name="Rogers Y.C."/>
            <person name="Tapia R."/>
            <person name="Sims D.R."/>
            <person name="Smith L.A."/>
            <person name="Smith T.J."/>
            <person name="Sutton G."/>
            <person name="Brettin T."/>
        </authorList>
    </citation>
    <scope>NUCLEOTIDE SEQUENCE [LARGE SCALE GENOMIC DNA]</scope>
    <source>
        <strain evidence="12">E4 str. BoNT E BL5262</strain>
    </source>
</reference>
<proteinExistence type="inferred from homology"/>
<dbReference type="PANTHER" id="PTHR13285">
    <property type="entry name" value="ACYLTRANSFERASE"/>
    <property type="match status" value="1"/>
</dbReference>
<dbReference type="RefSeq" id="WP_003413765.1">
    <property type="nucleotide sequence ID" value="NZ_ACOM01000002.1"/>
</dbReference>
<feature type="transmembrane region" description="Helical" evidence="10">
    <location>
        <begin position="322"/>
        <end position="339"/>
    </location>
</feature>
<evidence type="ECO:0000256" key="3">
    <source>
        <dbReference type="ARBA" id="ARBA00022475"/>
    </source>
</evidence>
<feature type="transmembrane region" description="Helical" evidence="10">
    <location>
        <begin position="127"/>
        <end position="147"/>
    </location>
</feature>
<dbReference type="UniPathway" id="UPA00556"/>
<comment type="subcellular location">
    <subcellularLocation>
        <location evidence="1">Cell membrane</location>
        <topology evidence="1">Multi-pass membrane protein</topology>
    </subcellularLocation>
</comment>
<dbReference type="InterPro" id="IPR004299">
    <property type="entry name" value="MBOAT_fam"/>
</dbReference>
<feature type="transmembrane region" description="Helical" evidence="10">
    <location>
        <begin position="242"/>
        <end position="268"/>
    </location>
</feature>
<dbReference type="NCBIfam" id="TIGR04091">
    <property type="entry name" value="LTA_dltB"/>
    <property type="match status" value="1"/>
</dbReference>
<keyword evidence="8 9" id="KW-0012">Acyltransferase</keyword>
<dbReference type="PIRSF" id="PIRSF016636">
    <property type="entry name" value="AlgI_DltB"/>
    <property type="match status" value="1"/>
</dbReference>
<comment type="function">
    <text evidence="9">O-acyltransferase that catalyzes D-alanylation of both teichoic acid and lipoteichoic acid (LTA). D-alanylation of LTA plays an important role in modulating the properties of the cell wall in Gram-positive bacteria, influencing the net charge of the cell wall. Catalyzes D-alanylation from DltC carrier protein.</text>
</comment>
<dbReference type="InterPro" id="IPR024024">
    <property type="entry name" value="DltB"/>
</dbReference>
<dbReference type="Proteomes" id="UP000003081">
    <property type="component" value="Unassembled WGS sequence"/>
</dbReference>
<comment type="similarity">
    <text evidence="2 9">Belongs to the membrane-bound acyltransferase family.</text>
</comment>
<feature type="transmembrane region" description="Helical" evidence="10">
    <location>
        <begin position="384"/>
        <end position="403"/>
    </location>
</feature>
<comment type="pathway">
    <text evidence="9">Cell wall biogenesis; lipoteichoic acid biosynthesis.</text>
</comment>
<dbReference type="AlphaFoldDB" id="C4ICW2"/>
<name>C4ICW2_CLOBU</name>
<evidence type="ECO:0000256" key="1">
    <source>
        <dbReference type="ARBA" id="ARBA00004651"/>
    </source>
</evidence>
<organism evidence="11 12">
    <name type="scientific">Clostridium butyricum E4 str. BoNT E BL5262</name>
    <dbReference type="NCBI Taxonomy" id="632245"/>
    <lineage>
        <taxon>Bacteria</taxon>
        <taxon>Bacillati</taxon>
        <taxon>Bacillota</taxon>
        <taxon>Clostridia</taxon>
        <taxon>Eubacteriales</taxon>
        <taxon>Clostridiaceae</taxon>
        <taxon>Clostridium</taxon>
    </lineage>
</organism>
<dbReference type="EC" id="2.3.1.-" evidence="9"/>
<evidence type="ECO:0000313" key="12">
    <source>
        <dbReference type="Proteomes" id="UP000003081"/>
    </source>
</evidence>
<dbReference type="STRING" id="1492.ATN24_00210"/>
<evidence type="ECO:0000256" key="8">
    <source>
        <dbReference type="ARBA" id="ARBA00023315"/>
    </source>
</evidence>
<dbReference type="EMBL" id="ACOM01000002">
    <property type="protein sequence ID" value="EEP55805.1"/>
    <property type="molecule type" value="Genomic_DNA"/>
</dbReference>
<keyword evidence="4 9" id="KW-0808">Transferase</keyword>
<dbReference type="Pfam" id="PF03062">
    <property type="entry name" value="MBOAT"/>
    <property type="match status" value="1"/>
</dbReference>
<feature type="transmembrane region" description="Helical" evidence="10">
    <location>
        <begin position="72"/>
        <end position="91"/>
    </location>
</feature>
<dbReference type="GO" id="GO:0005886">
    <property type="term" value="C:plasma membrane"/>
    <property type="evidence" value="ECO:0007669"/>
    <property type="project" value="UniProtKB-SubCell"/>
</dbReference>
<feature type="transmembrane region" description="Helical" evidence="10">
    <location>
        <begin position="212"/>
        <end position="230"/>
    </location>
</feature>
<evidence type="ECO:0000256" key="6">
    <source>
        <dbReference type="ARBA" id="ARBA00022989"/>
    </source>
</evidence>
<feature type="transmembrane region" description="Helical" evidence="10">
    <location>
        <begin position="34"/>
        <end position="52"/>
    </location>
</feature>
<feature type="transmembrane region" description="Helical" evidence="10">
    <location>
        <begin position="345"/>
        <end position="363"/>
    </location>
</feature>
<keyword evidence="3 9" id="KW-1003">Cell membrane</keyword>
<dbReference type="GO" id="GO:0070395">
    <property type="term" value="P:lipoteichoic acid biosynthetic process"/>
    <property type="evidence" value="ECO:0007669"/>
    <property type="project" value="UniProtKB-UniRule"/>
</dbReference>
<evidence type="ECO:0000256" key="2">
    <source>
        <dbReference type="ARBA" id="ARBA00010323"/>
    </source>
</evidence>
<sequence>MSLEQYGSYFYLYILLILLIPAVILGIRGKLIRPYGIFFSAVMIVIIMGWKVDTAFGYLIKGDFINALKSSQIQIFLFLIFLLGETILIKVYFEIRKATENKYIYLSALIMCMFPVILLKISPLTDIGAIGFIGLSYVNFKAIQMIIEIYDGSITDLKIIDLVYFIVFVPTLSCGPIDRYRRFTQDSKYVIGRDNYINEYISKGIEHILKGILYKFCIAALISTLWMNNIPKDVNLLNSINYMYAYSLFLFFDFAGYSAFAIGTSYFLGIKTPENFNMPFLSKSMKEFWNRWHISLSKWFGDYIYSRFVLNSMRKKRFKSRIYASHAGQLITMFIMGVWHGLTPYYIIYGLYQGVALILTDIYERRSKFYKKHKKEKWFQYMQVVITFNVVCFGLLIFSGYLFGK</sequence>
<dbReference type="InterPro" id="IPR051085">
    <property type="entry name" value="MB_O-acyltransferase"/>
</dbReference>
<feature type="transmembrane region" description="Helical" evidence="10">
    <location>
        <begin position="159"/>
        <end position="178"/>
    </location>
</feature>
<feature type="transmembrane region" description="Helical" evidence="10">
    <location>
        <begin position="6"/>
        <end position="27"/>
    </location>
</feature>
<keyword evidence="5 10" id="KW-0812">Transmembrane</keyword>
<evidence type="ECO:0000256" key="4">
    <source>
        <dbReference type="ARBA" id="ARBA00022679"/>
    </source>
</evidence>
<evidence type="ECO:0000256" key="5">
    <source>
        <dbReference type="ARBA" id="ARBA00022692"/>
    </source>
</evidence>
<keyword evidence="12" id="KW-1185">Reference proteome</keyword>